<sequence>MLYPTRGPLKKFWLFFVIQIITPKLTVMFNNIIKQNIK</sequence>
<keyword evidence="3" id="KW-1185">Reference proteome</keyword>
<reference evidence="2 3" key="1">
    <citation type="journal article" date="2009" name="Appl. Environ. Microbiol.">
        <title>Metabolic versatility and indigenous origin of the archaeon Thermococcus sibiricus, isolated from a siberian oil reservoir, as revealed by genome analysis.</title>
        <authorList>
            <person name="Mardanov A.V."/>
            <person name="Ravin N.V."/>
            <person name="Svetlitchnyi V.A."/>
            <person name="Beletsky A.V."/>
            <person name="Miroshnichenko M.L."/>
            <person name="Bonch-Osmolovskaya E.A."/>
            <person name="Skryabin K.G."/>
        </authorList>
    </citation>
    <scope>NUCLEOTIDE SEQUENCE [LARGE SCALE GENOMIC DNA]</scope>
    <source>
        <strain evidence="3">DSM 12597 / MM 739</strain>
    </source>
</reference>
<dbReference type="KEGG" id="tsi:TSIB_1260"/>
<dbReference type="EMBL" id="CP001463">
    <property type="protein sequence ID" value="ACS90314.1"/>
    <property type="molecule type" value="Genomic_DNA"/>
</dbReference>
<gene>
    <name evidence="2" type="ordered locus">TSIB_1260</name>
</gene>
<dbReference type="Proteomes" id="UP000009079">
    <property type="component" value="Chromosome"/>
</dbReference>
<feature type="transmembrane region" description="Helical" evidence="1">
    <location>
        <begin position="12"/>
        <end position="33"/>
    </location>
</feature>
<accession>C6A3W9</accession>
<name>C6A3W9_THESM</name>
<proteinExistence type="predicted"/>
<evidence type="ECO:0000313" key="2">
    <source>
        <dbReference type="EMBL" id="ACS90314.1"/>
    </source>
</evidence>
<keyword evidence="1" id="KW-0472">Membrane</keyword>
<dbReference type="HOGENOM" id="CLU_3323198_0_0_2"/>
<dbReference type="AlphaFoldDB" id="C6A3W9"/>
<organism evidence="2 3">
    <name type="scientific">Thermococcus sibiricus (strain DSM 12597 / MM 739)</name>
    <dbReference type="NCBI Taxonomy" id="604354"/>
    <lineage>
        <taxon>Archaea</taxon>
        <taxon>Methanobacteriati</taxon>
        <taxon>Methanobacteriota</taxon>
        <taxon>Thermococci</taxon>
        <taxon>Thermococcales</taxon>
        <taxon>Thermococcaceae</taxon>
        <taxon>Thermococcus</taxon>
    </lineage>
</organism>
<keyword evidence="1" id="KW-1133">Transmembrane helix</keyword>
<keyword evidence="1" id="KW-0812">Transmembrane</keyword>
<evidence type="ECO:0000256" key="1">
    <source>
        <dbReference type="SAM" id="Phobius"/>
    </source>
</evidence>
<protein>
    <submittedName>
        <fullName evidence="2">Uncharacterized protein</fullName>
    </submittedName>
</protein>
<evidence type="ECO:0000313" key="3">
    <source>
        <dbReference type="Proteomes" id="UP000009079"/>
    </source>
</evidence>